<dbReference type="EMBL" id="BPRH01002753">
    <property type="protein sequence ID" value="GJF18396.1"/>
    <property type="molecule type" value="Genomic_DNA"/>
</dbReference>
<evidence type="ECO:0000313" key="3">
    <source>
        <dbReference type="Proteomes" id="UP001060504"/>
    </source>
</evidence>
<dbReference type="NCBIfam" id="TIGR04530">
    <property type="entry name" value="hemophoreRv0203"/>
    <property type="match status" value="1"/>
</dbReference>
<dbReference type="NCBIfam" id="TIGR04529">
    <property type="entry name" value="MTB_hemophore"/>
    <property type="match status" value="1"/>
</dbReference>
<comment type="caution">
    <text evidence="2">The sequence shown here is derived from an EMBL/GenBank/DDBJ whole genome shotgun (WGS) entry which is preliminary data.</text>
</comment>
<dbReference type="InterPro" id="IPR032407">
    <property type="entry name" value="MHB"/>
</dbReference>
<feature type="domain" description="Haemophore haem-binding" evidence="1">
    <location>
        <begin position="54"/>
        <end position="131"/>
    </location>
</feature>
<accession>A0ABQ4VGW7</accession>
<evidence type="ECO:0000259" key="1">
    <source>
        <dbReference type="Pfam" id="PF16525"/>
    </source>
</evidence>
<dbReference type="Proteomes" id="UP001060504">
    <property type="component" value="Unassembled WGS sequence"/>
</dbReference>
<dbReference type="Pfam" id="PF16525">
    <property type="entry name" value="MHB"/>
    <property type="match status" value="1"/>
</dbReference>
<dbReference type="InterPro" id="IPR038378">
    <property type="entry name" value="MHB_sf"/>
</dbReference>
<keyword evidence="3" id="KW-1185">Reference proteome</keyword>
<proteinExistence type="predicted"/>
<dbReference type="InterPro" id="IPR030937">
    <property type="entry name" value="Hemophore_Rv0203"/>
</dbReference>
<reference evidence="2 3" key="1">
    <citation type="submission" date="2021-08" db="EMBL/GenBank/DDBJ databases">
        <title>Draft genome sequence of Mycolicibacterium sp. NGTWS1702 strain.</title>
        <authorList>
            <person name="Matsumoto M."/>
            <person name="Tang B.C.C."/>
            <person name="Machida Y."/>
            <person name="Matoyama H."/>
            <person name="Kishihara T."/>
            <person name="Sato S."/>
            <person name="Kondo I."/>
            <person name="Sano M."/>
            <person name="Kato G."/>
        </authorList>
    </citation>
    <scope>NUCLEOTIDE SEQUENCE [LARGE SCALE GENOMIC DNA]</scope>
    <source>
        <strain evidence="2 3">NGTWSNA01</strain>
    </source>
</reference>
<dbReference type="Gene3D" id="1.20.20.20">
    <property type="entry name" value="Haemophore, haem-binding domain"/>
    <property type="match status" value="1"/>
</dbReference>
<gene>
    <name evidence="2" type="ORF">NGTWS1702_26310</name>
</gene>
<evidence type="ECO:0000313" key="2">
    <source>
        <dbReference type="EMBL" id="GJF18396.1"/>
    </source>
</evidence>
<name>A0ABQ4VGW7_9MYCO</name>
<protein>
    <recommendedName>
        <fullName evidence="1">Haemophore haem-binding domain-containing protein</fullName>
    </recommendedName>
</protein>
<sequence length="167" mass="17141">MNSLIFNSHRGSTPHKTRWVQRLGLSTAVAVVAGGIGVGALTGPAAPSALAAPDPCAASAVAKTVAEVATYTGNYLEANPEVNQALTTISQQQGGPQSVGALKTYFDANPKVAADLQRLQQPLASLSGRCKLPVTVPQLLGLMQAVQQQGPALPAQQPRAVAQGRVL</sequence>
<organism evidence="2 3">
    <name type="scientific">Mycolicibacterium cyprinidarum</name>
    <dbReference type="NCBI Taxonomy" id="2860311"/>
    <lineage>
        <taxon>Bacteria</taxon>
        <taxon>Bacillati</taxon>
        <taxon>Actinomycetota</taxon>
        <taxon>Actinomycetes</taxon>
        <taxon>Mycobacteriales</taxon>
        <taxon>Mycobacteriaceae</taxon>
        <taxon>Mycolicibacterium</taxon>
    </lineage>
</organism>